<dbReference type="InterPro" id="IPR043137">
    <property type="entry name" value="GGT_ssub_C"/>
</dbReference>
<dbReference type="Gene3D" id="3.60.20.40">
    <property type="match status" value="1"/>
</dbReference>
<dbReference type="GO" id="GO:0036374">
    <property type="term" value="F:glutathione hydrolase activity"/>
    <property type="evidence" value="ECO:0007669"/>
    <property type="project" value="InterPro"/>
</dbReference>
<evidence type="ECO:0000256" key="1">
    <source>
        <dbReference type="PIRSR" id="PIRSR600101-1"/>
    </source>
</evidence>
<dbReference type="AlphaFoldDB" id="A0A9X0CTI9"/>
<evidence type="ECO:0000313" key="4">
    <source>
        <dbReference type="EMBL" id="KAJ7375030.1"/>
    </source>
</evidence>
<feature type="binding site" evidence="2">
    <location>
        <begin position="103"/>
        <end position="105"/>
    </location>
    <ligand>
        <name>L-glutamate</name>
        <dbReference type="ChEBI" id="CHEBI:29985"/>
    </ligand>
</feature>
<dbReference type="PANTHER" id="PTHR11686:SF9">
    <property type="entry name" value="RE13973P"/>
    <property type="match status" value="1"/>
</dbReference>
<feature type="active site" description="Nucleophile" evidence="1">
    <location>
        <position position="85"/>
    </location>
</feature>
<evidence type="ECO:0000256" key="3">
    <source>
        <dbReference type="SAM" id="MobiDB-lite"/>
    </source>
</evidence>
<dbReference type="Pfam" id="PF01019">
    <property type="entry name" value="G_glu_transpept"/>
    <property type="match status" value="1"/>
</dbReference>
<dbReference type="InterPro" id="IPR043138">
    <property type="entry name" value="GGT_lsub"/>
</dbReference>
<protein>
    <submittedName>
        <fullName evidence="4">Uncharacterized protein</fullName>
    </submittedName>
</protein>
<organism evidence="4 5">
    <name type="scientific">Desmophyllum pertusum</name>
    <dbReference type="NCBI Taxonomy" id="174260"/>
    <lineage>
        <taxon>Eukaryota</taxon>
        <taxon>Metazoa</taxon>
        <taxon>Cnidaria</taxon>
        <taxon>Anthozoa</taxon>
        <taxon>Hexacorallia</taxon>
        <taxon>Scleractinia</taxon>
        <taxon>Caryophylliina</taxon>
        <taxon>Caryophylliidae</taxon>
        <taxon>Desmophyllum</taxon>
    </lineage>
</organism>
<sequence length="189" mass="21605">MTAADRKDVNSSVRTYHRIVEAFKFAYAYRALLGDEDFWDVEEIVRNMTNPAFGESLRHRIYDNRTFDDYKYYGDFYSSTNTGGTAHMSVISPDGDAVAATNTINLYFGSKYRSTRTGIIYNNEMDDFSTPGKKNTFGVEPSQSNYIKPGKRPMSFNEPFHICGQQKDPSSSGWSLGRHKNNNWPSPWL</sequence>
<evidence type="ECO:0000256" key="2">
    <source>
        <dbReference type="PIRSR" id="PIRSR600101-2"/>
    </source>
</evidence>
<dbReference type="OrthoDB" id="1081007at2759"/>
<evidence type="ECO:0000313" key="5">
    <source>
        <dbReference type="Proteomes" id="UP001163046"/>
    </source>
</evidence>
<accession>A0A9X0CTI9</accession>
<dbReference type="Proteomes" id="UP001163046">
    <property type="component" value="Unassembled WGS sequence"/>
</dbReference>
<dbReference type="SUPFAM" id="SSF56235">
    <property type="entry name" value="N-terminal nucleophile aminohydrolases (Ntn hydrolases)"/>
    <property type="match status" value="1"/>
</dbReference>
<dbReference type="InterPro" id="IPR000101">
    <property type="entry name" value="GGT_peptidase"/>
</dbReference>
<dbReference type="EMBL" id="MU826826">
    <property type="protein sequence ID" value="KAJ7375030.1"/>
    <property type="molecule type" value="Genomic_DNA"/>
</dbReference>
<dbReference type="PRINTS" id="PR01210">
    <property type="entry name" value="GGTRANSPTASE"/>
</dbReference>
<feature type="region of interest" description="Disordered" evidence="3">
    <location>
        <begin position="158"/>
        <end position="189"/>
    </location>
</feature>
<keyword evidence="5" id="KW-1185">Reference proteome</keyword>
<name>A0A9X0CTI9_9CNID</name>
<gene>
    <name evidence="4" type="ORF">OS493_001759</name>
</gene>
<dbReference type="PANTHER" id="PTHR11686">
    <property type="entry name" value="GAMMA GLUTAMYL TRANSPEPTIDASE"/>
    <property type="match status" value="1"/>
</dbReference>
<dbReference type="GO" id="GO:0006751">
    <property type="term" value="P:glutathione catabolic process"/>
    <property type="evidence" value="ECO:0007669"/>
    <property type="project" value="InterPro"/>
</dbReference>
<feature type="binding site" evidence="2">
    <location>
        <position position="127"/>
    </location>
    <ligand>
        <name>L-glutamate</name>
        <dbReference type="ChEBI" id="CHEBI:29985"/>
    </ligand>
</feature>
<proteinExistence type="predicted"/>
<dbReference type="GO" id="GO:0005886">
    <property type="term" value="C:plasma membrane"/>
    <property type="evidence" value="ECO:0007669"/>
    <property type="project" value="TreeGrafter"/>
</dbReference>
<dbReference type="InterPro" id="IPR029055">
    <property type="entry name" value="Ntn_hydrolases_N"/>
</dbReference>
<reference evidence="4" key="1">
    <citation type="submission" date="2023-01" db="EMBL/GenBank/DDBJ databases">
        <title>Genome assembly of the deep-sea coral Lophelia pertusa.</title>
        <authorList>
            <person name="Herrera S."/>
            <person name="Cordes E."/>
        </authorList>
    </citation>
    <scope>NUCLEOTIDE SEQUENCE</scope>
    <source>
        <strain evidence="4">USNM1676648</strain>
        <tissue evidence="4">Polyp</tissue>
    </source>
</reference>
<dbReference type="Gene3D" id="1.10.246.130">
    <property type="match status" value="1"/>
</dbReference>
<comment type="caution">
    <text evidence="4">The sequence shown here is derived from an EMBL/GenBank/DDBJ whole genome shotgun (WGS) entry which is preliminary data.</text>
</comment>